<dbReference type="PaxDb" id="3827-XP_004496149.1"/>
<dbReference type="AlphaFoldDB" id="A0A1S2XXP8"/>
<dbReference type="RefSeq" id="XP_004496149.1">
    <property type="nucleotide sequence ID" value="XM_004496092.3"/>
</dbReference>
<dbReference type="OrthoDB" id="662905at2759"/>
<protein>
    <submittedName>
        <fullName evidence="5">Cyclin-dependent protein kinase inhibitor SMR2</fullName>
    </submittedName>
</protein>
<evidence type="ECO:0000256" key="1">
    <source>
        <dbReference type="ARBA" id="ARBA00023013"/>
    </source>
</evidence>
<dbReference type="Proteomes" id="UP000087171">
    <property type="component" value="Chromosome Ca4"/>
</dbReference>
<dbReference type="eggNOG" id="ENOG502SA7M">
    <property type="taxonomic scope" value="Eukaryota"/>
</dbReference>
<evidence type="ECO:0000313" key="4">
    <source>
        <dbReference type="Proteomes" id="UP000087171"/>
    </source>
</evidence>
<gene>
    <name evidence="5" type="primary">LOC101503936</name>
</gene>
<dbReference type="GO" id="GO:0032875">
    <property type="term" value="P:regulation of DNA endoreduplication"/>
    <property type="evidence" value="ECO:0007669"/>
    <property type="project" value="InterPro"/>
</dbReference>
<sequence length="144" mass="16289">MSTDLHIHHQLPKLRISSADQIPDHVHAMSSTVIAPPEIKIKSEIQIQIEIEKEDENESQSESEAVVGAVVADGENEESYRTPTSKESKIPEIMTCPPAPKKPKPFVSCKRKLMDEFQFFEVSNNEDMDAFFRSTFPKRTCPCT</sequence>
<feature type="region of interest" description="Disordered" evidence="3">
    <location>
        <begin position="70"/>
        <end position="105"/>
    </location>
</feature>
<evidence type="ECO:0000256" key="2">
    <source>
        <dbReference type="ARBA" id="ARBA00023306"/>
    </source>
</evidence>
<dbReference type="PANTHER" id="PTHR33142:SF13">
    <property type="entry name" value="CYCLIN-DEPENDENT PROTEIN KINASE INHIBITOR SMR1"/>
    <property type="match status" value="1"/>
</dbReference>
<reference evidence="5" key="2">
    <citation type="submission" date="2025-08" db="UniProtKB">
        <authorList>
            <consortium name="RefSeq"/>
        </authorList>
    </citation>
    <scope>IDENTIFICATION</scope>
    <source>
        <tissue evidence="5">Etiolated seedlings</tissue>
    </source>
</reference>
<feature type="compositionally biased region" description="Basic and acidic residues" evidence="3">
    <location>
        <begin position="78"/>
        <end position="90"/>
    </location>
</feature>
<evidence type="ECO:0000256" key="3">
    <source>
        <dbReference type="SAM" id="MobiDB-lite"/>
    </source>
</evidence>
<dbReference type="GO" id="GO:0004860">
    <property type="term" value="F:protein kinase inhibitor activity"/>
    <property type="evidence" value="ECO:0007669"/>
    <property type="project" value="UniProtKB-KW"/>
</dbReference>
<evidence type="ECO:0000313" key="5">
    <source>
        <dbReference type="RefSeq" id="XP_004496149.1"/>
    </source>
</evidence>
<keyword evidence="4" id="KW-1185">Reference proteome</keyword>
<keyword evidence="1 5" id="KW-0649">Protein kinase inhibitor</keyword>
<accession>A0A1S2XXP8</accession>
<reference evidence="4" key="1">
    <citation type="journal article" date="2013" name="Nat. Biotechnol.">
        <title>Draft genome sequence of chickpea (Cicer arietinum) provides a resource for trait improvement.</title>
        <authorList>
            <person name="Varshney R.K."/>
            <person name="Song C."/>
            <person name="Saxena R.K."/>
            <person name="Azam S."/>
            <person name="Yu S."/>
            <person name="Sharpe A.G."/>
            <person name="Cannon S."/>
            <person name="Baek J."/>
            <person name="Rosen B.D."/>
            <person name="Tar'an B."/>
            <person name="Millan T."/>
            <person name="Zhang X."/>
            <person name="Ramsay L.D."/>
            <person name="Iwata A."/>
            <person name="Wang Y."/>
            <person name="Nelson W."/>
            <person name="Farmer A.D."/>
            <person name="Gaur P.M."/>
            <person name="Soderlund C."/>
            <person name="Penmetsa R.V."/>
            <person name="Xu C."/>
            <person name="Bharti A.K."/>
            <person name="He W."/>
            <person name="Winter P."/>
            <person name="Zhao S."/>
            <person name="Hane J.K."/>
            <person name="Carrasquilla-Garcia N."/>
            <person name="Condie J.A."/>
            <person name="Upadhyaya H.D."/>
            <person name="Luo M.C."/>
            <person name="Thudi M."/>
            <person name="Gowda C.L."/>
            <person name="Singh N.P."/>
            <person name="Lichtenzveig J."/>
            <person name="Gali K.K."/>
            <person name="Rubio J."/>
            <person name="Nadarajan N."/>
            <person name="Dolezel J."/>
            <person name="Bansal K.C."/>
            <person name="Xu X."/>
            <person name="Edwards D."/>
            <person name="Zhang G."/>
            <person name="Kahl G."/>
            <person name="Gil J."/>
            <person name="Singh K.B."/>
            <person name="Datta S.K."/>
            <person name="Jackson S.A."/>
            <person name="Wang J."/>
            <person name="Cook D.R."/>
        </authorList>
    </citation>
    <scope>NUCLEOTIDE SEQUENCE [LARGE SCALE GENOMIC DNA]</scope>
    <source>
        <strain evidence="4">cv. CDC Frontier</strain>
    </source>
</reference>
<dbReference type="InterPro" id="IPR040389">
    <property type="entry name" value="SMR"/>
</dbReference>
<dbReference type="STRING" id="3827.A0A1S2XXP8"/>
<dbReference type="PANTHER" id="PTHR33142">
    <property type="entry name" value="CYCLIN-DEPENDENT PROTEIN KINASE INHIBITOR SMR13"/>
    <property type="match status" value="1"/>
</dbReference>
<organism evidence="4 5">
    <name type="scientific">Cicer arietinum</name>
    <name type="common">Chickpea</name>
    <name type="synonym">Garbanzo</name>
    <dbReference type="NCBI Taxonomy" id="3827"/>
    <lineage>
        <taxon>Eukaryota</taxon>
        <taxon>Viridiplantae</taxon>
        <taxon>Streptophyta</taxon>
        <taxon>Embryophyta</taxon>
        <taxon>Tracheophyta</taxon>
        <taxon>Spermatophyta</taxon>
        <taxon>Magnoliopsida</taxon>
        <taxon>eudicotyledons</taxon>
        <taxon>Gunneridae</taxon>
        <taxon>Pentapetalae</taxon>
        <taxon>rosids</taxon>
        <taxon>fabids</taxon>
        <taxon>Fabales</taxon>
        <taxon>Fabaceae</taxon>
        <taxon>Papilionoideae</taxon>
        <taxon>50 kb inversion clade</taxon>
        <taxon>NPAAA clade</taxon>
        <taxon>Hologalegina</taxon>
        <taxon>IRL clade</taxon>
        <taxon>Cicereae</taxon>
        <taxon>Cicer</taxon>
    </lineage>
</organism>
<name>A0A1S2XXP8_CICAR</name>
<proteinExistence type="predicted"/>
<keyword evidence="2" id="KW-0131">Cell cycle</keyword>